<sequence>MGRDSAEDRLKDMLHALRQLDESDVLVMQDQMGLTTGVVMQSKLQKMMFEPWVETLAMDFTHGTNNLGYHLGSLVVTTPTGRGFSGL</sequence>
<accession>W2N948</accession>
<dbReference type="InterPro" id="IPR048324">
    <property type="entry name" value="ZSWIM1-3_RNaseH-like"/>
</dbReference>
<proteinExistence type="predicted"/>
<evidence type="ECO:0000259" key="1">
    <source>
        <dbReference type="Pfam" id="PF21056"/>
    </source>
</evidence>
<feature type="domain" description="ZSWIM1/3 RNaseH-like" evidence="1">
    <location>
        <begin position="23"/>
        <end position="83"/>
    </location>
</feature>
<dbReference type="EMBL" id="KI693170">
    <property type="protein sequence ID" value="ETM45192.1"/>
    <property type="molecule type" value="Genomic_DNA"/>
</dbReference>
<dbReference type="Pfam" id="PF21056">
    <property type="entry name" value="ZSWIM1-3_RNaseH-like"/>
    <property type="match status" value="1"/>
</dbReference>
<dbReference type="AlphaFoldDB" id="W2N948"/>
<reference evidence="2" key="1">
    <citation type="submission" date="2013-11" db="EMBL/GenBank/DDBJ databases">
        <title>The Genome Sequence of Phytophthora parasitica IAC_01/95.</title>
        <authorList>
            <consortium name="The Broad Institute Genomics Platform"/>
            <person name="Russ C."/>
            <person name="Tyler B."/>
            <person name="Panabieres F."/>
            <person name="Shan W."/>
            <person name="Tripathy S."/>
            <person name="Grunwald N."/>
            <person name="Machado M."/>
            <person name="Johnson C.S."/>
            <person name="Arredondo F."/>
            <person name="Hong C."/>
            <person name="Coffey M."/>
            <person name="Young S.K."/>
            <person name="Zeng Q."/>
            <person name="Gargeya S."/>
            <person name="Fitzgerald M."/>
            <person name="Abouelleil A."/>
            <person name="Alvarado L."/>
            <person name="Chapman S.B."/>
            <person name="Gainer-Dewar J."/>
            <person name="Goldberg J."/>
            <person name="Griggs A."/>
            <person name="Gujja S."/>
            <person name="Hansen M."/>
            <person name="Howarth C."/>
            <person name="Imamovic A."/>
            <person name="Ireland A."/>
            <person name="Larimer J."/>
            <person name="McCowan C."/>
            <person name="Murphy C."/>
            <person name="Pearson M."/>
            <person name="Poon T.W."/>
            <person name="Priest M."/>
            <person name="Roberts A."/>
            <person name="Saif S."/>
            <person name="Shea T."/>
            <person name="Sykes S."/>
            <person name="Wortman J."/>
            <person name="Nusbaum C."/>
            <person name="Birren B."/>
        </authorList>
    </citation>
    <scope>NUCLEOTIDE SEQUENCE [LARGE SCALE GENOMIC DNA]</scope>
    <source>
        <strain evidence="2">IAC_01/95</strain>
    </source>
</reference>
<evidence type="ECO:0000313" key="2">
    <source>
        <dbReference type="EMBL" id="ETM45192.1"/>
    </source>
</evidence>
<dbReference type="VEuPathDB" id="FungiDB:PPTG_01507"/>
<organism evidence="2">
    <name type="scientific">Phytophthora nicotianae</name>
    <name type="common">Potato buckeye rot agent</name>
    <name type="synonym">Phytophthora parasitica</name>
    <dbReference type="NCBI Taxonomy" id="4792"/>
    <lineage>
        <taxon>Eukaryota</taxon>
        <taxon>Sar</taxon>
        <taxon>Stramenopiles</taxon>
        <taxon>Oomycota</taxon>
        <taxon>Peronosporomycetes</taxon>
        <taxon>Peronosporales</taxon>
        <taxon>Peronosporaceae</taxon>
        <taxon>Phytophthora</taxon>
    </lineage>
</organism>
<gene>
    <name evidence="2" type="ORF">L914_09685</name>
</gene>
<protein>
    <recommendedName>
        <fullName evidence="1">ZSWIM1/3 RNaseH-like domain-containing protein</fullName>
    </recommendedName>
</protein>
<name>W2N948_PHYNI</name>
<dbReference type="Proteomes" id="UP000054532">
    <property type="component" value="Unassembled WGS sequence"/>
</dbReference>